<keyword evidence="3" id="KW-1185">Reference proteome</keyword>
<dbReference type="PANTHER" id="PTHR33387">
    <property type="entry name" value="RMLC-LIKE JELLY ROLL FOLD PROTEIN"/>
    <property type="match status" value="1"/>
</dbReference>
<evidence type="ECO:0000313" key="3">
    <source>
        <dbReference type="Proteomes" id="UP000576082"/>
    </source>
</evidence>
<evidence type="ECO:0000259" key="1">
    <source>
        <dbReference type="Pfam" id="PF06172"/>
    </source>
</evidence>
<feature type="domain" description="DUF985" evidence="1">
    <location>
        <begin position="5"/>
        <end position="142"/>
    </location>
</feature>
<comment type="caution">
    <text evidence="2">The sequence shown here is derived from an EMBL/GenBank/DDBJ whole genome shotgun (WGS) entry which is preliminary data.</text>
</comment>
<reference evidence="2 3" key="1">
    <citation type="submission" date="2020-04" db="EMBL/GenBank/DDBJ databases">
        <title>Flammeovirga sp. SR4, a novel species isolated from seawater.</title>
        <authorList>
            <person name="Wang X."/>
        </authorList>
    </citation>
    <scope>NUCLEOTIDE SEQUENCE [LARGE SCALE GENOMIC DNA]</scope>
    <source>
        <strain evidence="2 3">ATCC 23126</strain>
    </source>
</reference>
<sequence length="164" mass="19052">MKKDEIIKFLEMTPHPEGGYFYETYRSHKTIEVNSDRLERNASTAIYYLMGKDEFSTFHRLKYTEIWHHYDGARVKIVEITPSGELKETIVGKDFLAGEVPQYVIKGGNWFAARALVEKEDDFVLVGCTVAPGFEFEDFEIANIDNLTEEHPQYAEIIQSFKRD</sequence>
<dbReference type="InterPro" id="IPR014710">
    <property type="entry name" value="RmlC-like_jellyroll"/>
</dbReference>
<dbReference type="InterPro" id="IPR039935">
    <property type="entry name" value="YML079W-like"/>
</dbReference>
<dbReference type="InterPro" id="IPR011051">
    <property type="entry name" value="RmlC_Cupin_sf"/>
</dbReference>
<dbReference type="Pfam" id="PF06172">
    <property type="entry name" value="Cupin_5"/>
    <property type="match status" value="1"/>
</dbReference>
<gene>
    <name evidence="2" type="ORF">HHU12_23240</name>
</gene>
<dbReference type="EMBL" id="JABANE010000079">
    <property type="protein sequence ID" value="NME70909.1"/>
    <property type="molecule type" value="Genomic_DNA"/>
</dbReference>
<dbReference type="Gene3D" id="2.60.120.10">
    <property type="entry name" value="Jelly Rolls"/>
    <property type="match status" value="1"/>
</dbReference>
<dbReference type="CDD" id="cd06121">
    <property type="entry name" value="cupin_YML079wp"/>
    <property type="match status" value="1"/>
</dbReference>
<name>A0A7X9RYB0_9BACT</name>
<accession>A0A7X9RYB0</accession>
<dbReference type="RefSeq" id="WP_169659137.1">
    <property type="nucleotide sequence ID" value="NZ_JABANE010000079.1"/>
</dbReference>
<organism evidence="2 3">
    <name type="scientific">Flammeovirga aprica JL-4</name>
    <dbReference type="NCBI Taxonomy" id="694437"/>
    <lineage>
        <taxon>Bacteria</taxon>
        <taxon>Pseudomonadati</taxon>
        <taxon>Bacteroidota</taxon>
        <taxon>Cytophagia</taxon>
        <taxon>Cytophagales</taxon>
        <taxon>Flammeovirgaceae</taxon>
        <taxon>Flammeovirga</taxon>
    </lineage>
</organism>
<protein>
    <submittedName>
        <fullName evidence="2">Cupin domain-containing protein</fullName>
    </submittedName>
</protein>
<proteinExistence type="predicted"/>
<dbReference type="SUPFAM" id="SSF51182">
    <property type="entry name" value="RmlC-like cupins"/>
    <property type="match status" value="1"/>
</dbReference>
<evidence type="ECO:0000313" key="2">
    <source>
        <dbReference type="EMBL" id="NME70909.1"/>
    </source>
</evidence>
<dbReference type="AlphaFoldDB" id="A0A7X9RYB0"/>
<dbReference type="InterPro" id="IPR009327">
    <property type="entry name" value="Cupin_DUF985"/>
</dbReference>
<dbReference type="PANTHER" id="PTHR33387:SF3">
    <property type="entry name" value="DUF985 DOMAIN-CONTAINING PROTEIN"/>
    <property type="match status" value="1"/>
</dbReference>
<dbReference type="Proteomes" id="UP000576082">
    <property type="component" value="Unassembled WGS sequence"/>
</dbReference>